<feature type="compositionally biased region" description="Polar residues" evidence="2">
    <location>
        <begin position="188"/>
        <end position="214"/>
    </location>
</feature>
<feature type="compositionally biased region" description="Polar residues" evidence="2">
    <location>
        <begin position="11"/>
        <end position="30"/>
    </location>
</feature>
<gene>
    <name evidence="3" type="ORF">SAMN05444394_0339</name>
</gene>
<dbReference type="STRING" id="226505.SAMN05444394_0339"/>
<feature type="compositionally biased region" description="Basic and acidic residues" evidence="2">
    <location>
        <begin position="1"/>
        <end position="10"/>
    </location>
</feature>
<dbReference type="Proteomes" id="UP000185221">
    <property type="component" value="Unassembled WGS sequence"/>
</dbReference>
<evidence type="ECO:0000256" key="2">
    <source>
        <dbReference type="SAM" id="MobiDB-lite"/>
    </source>
</evidence>
<organism evidence="3 4">
    <name type="scientific">Algoriphagus halophilus</name>
    <dbReference type="NCBI Taxonomy" id="226505"/>
    <lineage>
        <taxon>Bacteria</taxon>
        <taxon>Pseudomonadati</taxon>
        <taxon>Bacteroidota</taxon>
        <taxon>Cytophagia</taxon>
        <taxon>Cytophagales</taxon>
        <taxon>Cyclobacteriaceae</taxon>
        <taxon>Algoriphagus</taxon>
    </lineage>
</organism>
<dbReference type="AlphaFoldDB" id="A0A1N6D6I6"/>
<proteinExistence type="predicted"/>
<protein>
    <submittedName>
        <fullName evidence="3">Uncharacterized protein</fullName>
    </submittedName>
</protein>
<feature type="compositionally biased region" description="Low complexity" evidence="2">
    <location>
        <begin position="215"/>
        <end position="228"/>
    </location>
</feature>
<evidence type="ECO:0000313" key="4">
    <source>
        <dbReference type="Proteomes" id="UP000185221"/>
    </source>
</evidence>
<evidence type="ECO:0000313" key="3">
    <source>
        <dbReference type="EMBL" id="SIN66412.1"/>
    </source>
</evidence>
<feature type="coiled-coil region" evidence="1">
    <location>
        <begin position="116"/>
        <end position="154"/>
    </location>
</feature>
<accession>A0A1N6D6I6</accession>
<feature type="region of interest" description="Disordered" evidence="2">
    <location>
        <begin position="159"/>
        <end position="228"/>
    </location>
</feature>
<evidence type="ECO:0000256" key="1">
    <source>
        <dbReference type="SAM" id="Coils"/>
    </source>
</evidence>
<dbReference type="EMBL" id="FSRC01000001">
    <property type="protein sequence ID" value="SIN66412.1"/>
    <property type="molecule type" value="Genomic_DNA"/>
</dbReference>
<reference evidence="4" key="1">
    <citation type="submission" date="2016-11" db="EMBL/GenBank/DDBJ databases">
        <authorList>
            <person name="Varghese N."/>
            <person name="Submissions S."/>
        </authorList>
    </citation>
    <scope>NUCLEOTIDE SEQUENCE [LARGE SCALE GENOMIC DNA]</scope>
    <source>
        <strain evidence="4">DSM 15292</strain>
    </source>
</reference>
<sequence length="321" mass="36970">MNRFFDKSQENKTPQITQRENGRSKSNSVFQMVDNRTESSIQKKIQEYGNNSPAISQTKEYQELLDRRPASNLTIQLMRYIKRSGKNYEVPDDYKKKKKEKWISKEEYELNPSGINKEAAEKLKKEALRKKEEMEREELRIEALRIREEKLKSIPLEVSRTDRNFPSKTNRSGQGKAHLTNEGLAPAGNTSISNLDQLDQDSLNKGTSNIISFTGPNPQNGGQAYGGNNAKRLFVKTRKIARAKEKGKLDAQHLEISTSNQLLSKPEIRFNRKFQSYVTKDDEHQIRVNNPNEGYDQIIPPRFIYGDDLENEHDSDSDSES</sequence>
<name>A0A1N6D6I6_9BACT</name>
<keyword evidence="1" id="KW-0175">Coiled coil</keyword>
<keyword evidence="4" id="KW-1185">Reference proteome</keyword>
<feature type="region of interest" description="Disordered" evidence="2">
    <location>
        <begin position="1"/>
        <end position="37"/>
    </location>
</feature>